<dbReference type="EMBL" id="JAMKFB020000295">
    <property type="protein sequence ID" value="KAL0150393.1"/>
    <property type="molecule type" value="Genomic_DNA"/>
</dbReference>
<organism evidence="2 3">
    <name type="scientific">Cirrhinus mrigala</name>
    <name type="common">Mrigala</name>
    <dbReference type="NCBI Taxonomy" id="683832"/>
    <lineage>
        <taxon>Eukaryota</taxon>
        <taxon>Metazoa</taxon>
        <taxon>Chordata</taxon>
        <taxon>Craniata</taxon>
        <taxon>Vertebrata</taxon>
        <taxon>Euteleostomi</taxon>
        <taxon>Actinopterygii</taxon>
        <taxon>Neopterygii</taxon>
        <taxon>Teleostei</taxon>
        <taxon>Ostariophysi</taxon>
        <taxon>Cypriniformes</taxon>
        <taxon>Cyprinidae</taxon>
        <taxon>Labeoninae</taxon>
        <taxon>Labeonini</taxon>
        <taxon>Cirrhinus</taxon>
    </lineage>
</organism>
<dbReference type="Proteomes" id="UP001529510">
    <property type="component" value="Unassembled WGS sequence"/>
</dbReference>
<evidence type="ECO:0000313" key="2">
    <source>
        <dbReference type="EMBL" id="KAL0150393.1"/>
    </source>
</evidence>
<keyword evidence="3" id="KW-1185">Reference proteome</keyword>
<name>A0ABD0MQI2_CIRMR</name>
<proteinExistence type="predicted"/>
<reference evidence="2 3" key="1">
    <citation type="submission" date="2024-05" db="EMBL/GenBank/DDBJ databases">
        <title>Genome sequencing and assembly of Indian major carp, Cirrhinus mrigala (Hamilton, 1822).</title>
        <authorList>
            <person name="Mohindra V."/>
            <person name="Chowdhury L.M."/>
            <person name="Lal K."/>
            <person name="Jena J.K."/>
        </authorList>
    </citation>
    <scope>NUCLEOTIDE SEQUENCE [LARGE SCALE GENOMIC DNA]</scope>
    <source>
        <strain evidence="2">CM1030</strain>
        <tissue evidence="2">Blood</tissue>
    </source>
</reference>
<protein>
    <submittedName>
        <fullName evidence="2">Uncharacterized protein</fullName>
    </submittedName>
</protein>
<feature type="non-terminal residue" evidence="2">
    <location>
        <position position="206"/>
    </location>
</feature>
<evidence type="ECO:0000313" key="3">
    <source>
        <dbReference type="Proteomes" id="UP001529510"/>
    </source>
</evidence>
<gene>
    <name evidence="2" type="ORF">M9458_054210</name>
</gene>
<sequence>SLEEYVEEFLNACHLASCDDVCLMEGFWCGLDDDIRFVMPREDPLWTLKDYINFTLWVGGSTLTVDEADAVGDINIQPHLADPEPSQPSPQFAEHEPEPTVDGEPEPSVTDEPLTSGVSELRTIKYGTPHLTLSPPSVRWARRGSASLHRRHGWRIPHLRLQPHSPGLCLGPSTQRLHPGSHLPCFHHHPSVHQLHRAPSSLRLRL</sequence>
<dbReference type="AlphaFoldDB" id="A0ABD0MQI2"/>
<accession>A0ABD0MQI2</accession>
<evidence type="ECO:0000256" key="1">
    <source>
        <dbReference type="SAM" id="MobiDB-lite"/>
    </source>
</evidence>
<feature type="non-terminal residue" evidence="2">
    <location>
        <position position="1"/>
    </location>
</feature>
<comment type="caution">
    <text evidence="2">The sequence shown here is derived from an EMBL/GenBank/DDBJ whole genome shotgun (WGS) entry which is preliminary data.</text>
</comment>
<feature type="region of interest" description="Disordered" evidence="1">
    <location>
        <begin position="77"/>
        <end position="114"/>
    </location>
</feature>